<sequence length="95" mass="10262">CRGKPIDPPLIYGIDWIVVGGESGTNARPMSPDWARRLRGQCAAAGVPMLFKQWGEWLPMLGQAEGVQVGKKTETPDGWIMGWAGKKAAGRLLDG</sequence>
<dbReference type="Proteomes" id="UP000474228">
    <property type="component" value="Unassembled WGS sequence"/>
</dbReference>
<evidence type="ECO:0000313" key="2">
    <source>
        <dbReference type="Proteomes" id="UP000474228"/>
    </source>
</evidence>
<reference evidence="1 2" key="1">
    <citation type="submission" date="2019-11" db="EMBL/GenBank/DDBJ databases">
        <title>Growth characteristics of pneumococcus vary with the chemical composition of the capsule and with environmental conditions.</title>
        <authorList>
            <person name="Tothpal A."/>
            <person name="Desobry K."/>
            <person name="Joshi S."/>
            <person name="Wyllie A.L."/>
            <person name="Weinberger D.M."/>
        </authorList>
    </citation>
    <scope>NUCLEOTIDE SEQUENCE [LARGE SCALE GENOMIC DNA]</scope>
    <source>
        <strain evidence="2">pnumococcus22F</strain>
    </source>
</reference>
<accession>A0A6G2D6V0</accession>
<organism evidence="1 2">
    <name type="scientific">Streptococcus pneumoniae</name>
    <dbReference type="NCBI Taxonomy" id="1313"/>
    <lineage>
        <taxon>Bacteria</taxon>
        <taxon>Bacillati</taxon>
        <taxon>Bacillota</taxon>
        <taxon>Bacilli</taxon>
        <taxon>Lactobacillales</taxon>
        <taxon>Streptococcaceae</taxon>
        <taxon>Streptococcus</taxon>
    </lineage>
</organism>
<dbReference type="RefSeq" id="WP_155458741.1">
    <property type="nucleotide sequence ID" value="NZ_WNHJ01000567.1"/>
</dbReference>
<name>A0A6G2D6V0_STREE</name>
<dbReference type="AlphaFoldDB" id="A0A6G2D6V0"/>
<proteinExistence type="predicted"/>
<comment type="caution">
    <text evidence="1">The sequence shown here is derived from an EMBL/GenBank/DDBJ whole genome shotgun (WGS) entry which is preliminary data.</text>
</comment>
<dbReference type="InterPro" id="IPR011101">
    <property type="entry name" value="DUF5131"/>
</dbReference>
<dbReference type="EMBL" id="WNHJ01000567">
    <property type="protein sequence ID" value="MTV64316.1"/>
    <property type="molecule type" value="Genomic_DNA"/>
</dbReference>
<protein>
    <submittedName>
        <fullName evidence="1">DUF5131 family protein</fullName>
    </submittedName>
</protein>
<evidence type="ECO:0000313" key="1">
    <source>
        <dbReference type="EMBL" id="MTV64316.1"/>
    </source>
</evidence>
<dbReference type="Pfam" id="PF07505">
    <property type="entry name" value="DUF5131"/>
    <property type="match status" value="1"/>
</dbReference>
<feature type="non-terminal residue" evidence="1">
    <location>
        <position position="95"/>
    </location>
</feature>
<feature type="non-terminal residue" evidence="1">
    <location>
        <position position="1"/>
    </location>
</feature>
<gene>
    <name evidence="1" type="ORF">GM539_13355</name>
</gene>